<organism evidence="3 4">
    <name type="scientific">Pontibacter ruber</name>
    <dbReference type="NCBI Taxonomy" id="1343895"/>
    <lineage>
        <taxon>Bacteria</taxon>
        <taxon>Pseudomonadati</taxon>
        <taxon>Bacteroidota</taxon>
        <taxon>Cytophagia</taxon>
        <taxon>Cytophagales</taxon>
        <taxon>Hymenobacteraceae</taxon>
        <taxon>Pontibacter</taxon>
    </lineage>
</organism>
<dbReference type="InterPro" id="IPR029058">
    <property type="entry name" value="AB_hydrolase_fold"/>
</dbReference>
<evidence type="ECO:0000313" key="3">
    <source>
        <dbReference type="EMBL" id="MFD2247880.1"/>
    </source>
</evidence>
<dbReference type="EMBL" id="JBHUIM010000002">
    <property type="protein sequence ID" value="MFD2247880.1"/>
    <property type="molecule type" value="Genomic_DNA"/>
</dbReference>
<sequence length="289" mass="32279">MKEVTSTELKEIEINGIALSYTEQGEGEPIILVHGNLSDYRMWEGQIGPFSEKHRVISYSRRYAYPAKSTDDKAGYTIIPHADDLAALIKKLNLDQVHLVGHSFGAYTALLTAIELPELVKSLCLAEPPVASLLVNSEEGNRLLFEWETQTILPSAQAFESGDDLQGVKIFLDGIMADTGFYDKMPPEVQQQINDNIQEMKGIICSKMIFELYPFITCADIRKVRAPTLVITAEKSLRLLHVIADELKKCLPQPESVMIPSSSHEMELDNPQALNEAILRFIARHSAHS</sequence>
<reference evidence="4" key="1">
    <citation type="journal article" date="2019" name="Int. J. Syst. Evol. Microbiol.">
        <title>The Global Catalogue of Microorganisms (GCM) 10K type strain sequencing project: providing services to taxonomists for standard genome sequencing and annotation.</title>
        <authorList>
            <consortium name="The Broad Institute Genomics Platform"/>
            <consortium name="The Broad Institute Genome Sequencing Center for Infectious Disease"/>
            <person name="Wu L."/>
            <person name="Ma J."/>
        </authorList>
    </citation>
    <scope>NUCLEOTIDE SEQUENCE [LARGE SCALE GENOMIC DNA]</scope>
    <source>
        <strain evidence="4">CGMCC 4.1782</strain>
    </source>
</reference>
<dbReference type="Gene3D" id="3.40.50.1820">
    <property type="entry name" value="alpha/beta hydrolase"/>
    <property type="match status" value="1"/>
</dbReference>
<accession>A0ABW5D2U0</accession>
<feature type="domain" description="AB hydrolase-1" evidence="2">
    <location>
        <begin position="29"/>
        <end position="156"/>
    </location>
</feature>
<dbReference type="RefSeq" id="WP_250431095.1">
    <property type="nucleotide sequence ID" value="NZ_JALPRR010000003.1"/>
</dbReference>
<keyword evidence="4" id="KW-1185">Reference proteome</keyword>
<proteinExistence type="predicted"/>
<dbReference type="Pfam" id="PF00561">
    <property type="entry name" value="Abhydrolase_1"/>
    <property type="match status" value="1"/>
</dbReference>
<dbReference type="InterPro" id="IPR050266">
    <property type="entry name" value="AB_hydrolase_sf"/>
</dbReference>
<evidence type="ECO:0000259" key="2">
    <source>
        <dbReference type="Pfam" id="PF00561"/>
    </source>
</evidence>
<dbReference type="GO" id="GO:0016787">
    <property type="term" value="F:hydrolase activity"/>
    <property type="evidence" value="ECO:0007669"/>
    <property type="project" value="UniProtKB-KW"/>
</dbReference>
<keyword evidence="1 3" id="KW-0378">Hydrolase</keyword>
<dbReference type="PANTHER" id="PTHR43798:SF31">
    <property type="entry name" value="AB HYDROLASE SUPERFAMILY PROTEIN YCLE"/>
    <property type="match status" value="1"/>
</dbReference>
<dbReference type="InterPro" id="IPR000073">
    <property type="entry name" value="AB_hydrolase_1"/>
</dbReference>
<dbReference type="SUPFAM" id="SSF53474">
    <property type="entry name" value="alpha/beta-Hydrolases"/>
    <property type="match status" value="1"/>
</dbReference>
<dbReference type="Proteomes" id="UP001597374">
    <property type="component" value="Unassembled WGS sequence"/>
</dbReference>
<dbReference type="PANTHER" id="PTHR43798">
    <property type="entry name" value="MONOACYLGLYCEROL LIPASE"/>
    <property type="match status" value="1"/>
</dbReference>
<evidence type="ECO:0000256" key="1">
    <source>
        <dbReference type="ARBA" id="ARBA00022801"/>
    </source>
</evidence>
<gene>
    <name evidence="3" type="ORF">ACFSKP_16555</name>
</gene>
<comment type="caution">
    <text evidence="3">The sequence shown here is derived from an EMBL/GenBank/DDBJ whole genome shotgun (WGS) entry which is preliminary data.</text>
</comment>
<protein>
    <submittedName>
        <fullName evidence="3">Alpha/beta fold hydrolase</fullName>
    </submittedName>
</protein>
<evidence type="ECO:0000313" key="4">
    <source>
        <dbReference type="Proteomes" id="UP001597374"/>
    </source>
</evidence>
<name>A0ABW5D2U0_9BACT</name>